<dbReference type="Pfam" id="PF08241">
    <property type="entry name" value="Methyltransf_11"/>
    <property type="match status" value="1"/>
</dbReference>
<proteinExistence type="predicted"/>
<name>A0ABT9D9S4_9CELL</name>
<protein>
    <submittedName>
        <fullName evidence="3">Class I SAM-dependent methyltransferase</fullName>
        <ecNumber evidence="3">2.1.-.-</ecNumber>
    </submittedName>
</protein>
<dbReference type="InterPro" id="IPR013216">
    <property type="entry name" value="Methyltransf_11"/>
</dbReference>
<keyword evidence="3" id="KW-0808">Transferase</keyword>
<dbReference type="PANTHER" id="PTHR43591:SF24">
    <property type="entry name" value="2-METHOXY-6-POLYPRENYL-1,4-BENZOQUINOL METHYLASE, MITOCHONDRIAL"/>
    <property type="match status" value="1"/>
</dbReference>
<feature type="domain" description="Methyltransferase type 11" evidence="2">
    <location>
        <begin position="76"/>
        <end position="171"/>
    </location>
</feature>
<organism evidence="3 4">
    <name type="scientific">Actinotalea lenta</name>
    <dbReference type="NCBI Taxonomy" id="3064654"/>
    <lineage>
        <taxon>Bacteria</taxon>
        <taxon>Bacillati</taxon>
        <taxon>Actinomycetota</taxon>
        <taxon>Actinomycetes</taxon>
        <taxon>Micrococcales</taxon>
        <taxon>Cellulomonadaceae</taxon>
        <taxon>Actinotalea</taxon>
    </lineage>
</organism>
<sequence length="276" mass="29514">MPPEPAERKGSTVSRTAGYQPLPPGGAAHRWWSTHAAEYLAEHSGALGDDELLWCPEGLYERDAHLLGAVAGLDVLEVGAGAAQGSRWCAAQGARAVATDIAIGMLAQAARLNASSPTPVPLVAADARALPFADAAFDVAFTAFGALPFVPDADRVHREVARVLRPGGRWVCSVVHPIRWAFPDDPGERGLTAQRSYFDRTPYVETDDAGQVEYAEHHRTLGDHVADVVAAGLQLERLVEPQWPPGRTEVWGGWGPVRGAFLPGTLILCTRKPAAR</sequence>
<keyword evidence="3" id="KW-0489">Methyltransferase</keyword>
<reference evidence="3 4" key="1">
    <citation type="submission" date="2023-07" db="EMBL/GenBank/DDBJ databases">
        <title>Description of novel actinomycetes strains, isolated from tidal flat sediment.</title>
        <authorList>
            <person name="Lu C."/>
        </authorList>
    </citation>
    <scope>NUCLEOTIDE SEQUENCE [LARGE SCALE GENOMIC DNA]</scope>
    <source>
        <strain evidence="3 4">SYSU T00b441</strain>
    </source>
</reference>
<keyword evidence="4" id="KW-1185">Reference proteome</keyword>
<dbReference type="PANTHER" id="PTHR43591">
    <property type="entry name" value="METHYLTRANSFERASE"/>
    <property type="match status" value="1"/>
</dbReference>
<comment type="caution">
    <text evidence="3">The sequence shown here is derived from an EMBL/GenBank/DDBJ whole genome shotgun (WGS) entry which is preliminary data.</text>
</comment>
<accession>A0ABT9D9S4</accession>
<evidence type="ECO:0000256" key="1">
    <source>
        <dbReference type="SAM" id="MobiDB-lite"/>
    </source>
</evidence>
<evidence type="ECO:0000313" key="4">
    <source>
        <dbReference type="Proteomes" id="UP001232536"/>
    </source>
</evidence>
<evidence type="ECO:0000259" key="2">
    <source>
        <dbReference type="Pfam" id="PF08241"/>
    </source>
</evidence>
<dbReference type="SUPFAM" id="SSF53335">
    <property type="entry name" value="S-adenosyl-L-methionine-dependent methyltransferases"/>
    <property type="match status" value="1"/>
</dbReference>
<dbReference type="RefSeq" id="WP_304601270.1">
    <property type="nucleotide sequence ID" value="NZ_JAUQYO010000001.1"/>
</dbReference>
<feature type="region of interest" description="Disordered" evidence="1">
    <location>
        <begin position="1"/>
        <end position="24"/>
    </location>
</feature>
<dbReference type="GO" id="GO:0008168">
    <property type="term" value="F:methyltransferase activity"/>
    <property type="evidence" value="ECO:0007669"/>
    <property type="project" value="UniProtKB-KW"/>
</dbReference>
<dbReference type="Proteomes" id="UP001232536">
    <property type="component" value="Unassembled WGS sequence"/>
</dbReference>
<dbReference type="CDD" id="cd02440">
    <property type="entry name" value="AdoMet_MTases"/>
    <property type="match status" value="1"/>
</dbReference>
<dbReference type="EMBL" id="JAUQYP010000001">
    <property type="protein sequence ID" value="MDO8107654.1"/>
    <property type="molecule type" value="Genomic_DNA"/>
</dbReference>
<dbReference type="Gene3D" id="3.40.50.150">
    <property type="entry name" value="Vaccinia Virus protein VP39"/>
    <property type="match status" value="1"/>
</dbReference>
<feature type="compositionally biased region" description="Basic and acidic residues" evidence="1">
    <location>
        <begin position="1"/>
        <end position="10"/>
    </location>
</feature>
<dbReference type="InterPro" id="IPR029063">
    <property type="entry name" value="SAM-dependent_MTases_sf"/>
</dbReference>
<dbReference type="GO" id="GO:0032259">
    <property type="term" value="P:methylation"/>
    <property type="evidence" value="ECO:0007669"/>
    <property type="project" value="UniProtKB-KW"/>
</dbReference>
<dbReference type="EC" id="2.1.-.-" evidence="3"/>
<gene>
    <name evidence="3" type="ORF">Q6348_10650</name>
</gene>
<evidence type="ECO:0000313" key="3">
    <source>
        <dbReference type="EMBL" id="MDO8107654.1"/>
    </source>
</evidence>